<proteinExistence type="predicted"/>
<dbReference type="InterPro" id="IPR050297">
    <property type="entry name" value="LipidA_mod_glycosyltrf_83"/>
</dbReference>
<reference evidence="10 11" key="1">
    <citation type="journal article" date="2019" name="Int. J. Syst. Evol. Microbiol.">
        <title>The Global Catalogue of Microorganisms (GCM) 10K type strain sequencing project: providing services to taxonomists for standard genome sequencing and annotation.</title>
        <authorList>
            <consortium name="The Broad Institute Genomics Platform"/>
            <consortium name="The Broad Institute Genome Sequencing Center for Infectious Disease"/>
            <person name="Wu L."/>
            <person name="Ma J."/>
        </authorList>
    </citation>
    <scope>NUCLEOTIDE SEQUENCE [LARGE SCALE GENOMIC DNA]</scope>
    <source>
        <strain evidence="10 11">JCM 13004</strain>
    </source>
</reference>
<keyword evidence="11" id="KW-1185">Reference proteome</keyword>
<comment type="subcellular location">
    <subcellularLocation>
        <location evidence="1">Cell membrane</location>
        <topology evidence="1">Multi-pass membrane protein</topology>
    </subcellularLocation>
</comment>
<evidence type="ECO:0000256" key="8">
    <source>
        <dbReference type="SAM" id="Phobius"/>
    </source>
</evidence>
<feature type="transmembrane region" description="Helical" evidence="8">
    <location>
        <begin position="145"/>
        <end position="163"/>
    </location>
</feature>
<sequence>MDDESGPVRGGAARALALLQRTVWLWPALVTLGLGVRGSWRPELWRDELATWSAATRSTGDLFDMLQHVDAVSGSYYLLMHGWISLFGDSPTVFRLPSALAMTGATVFVVLAGRKLFGPWAGLFAGLLFAVFPSVSRFSQEARSYAFAVLAVSAATWLLLRALERPTVLRWLPYAVSVTAAGYFHMVSLCVLAPHAVVVLMRWWRERRARLLIGFPAAVLVALLPVVPLVLLGRKQVGRQISWLHTPNLQDFVNTWHGMFGSPLISGCMLCLAALPAAWPKGRRPAVEIGLVAAMPVVLIWEVSQGQTSYFLDRYLLFTLPAWAVLAGAGLTALRPRVLVALGLIGTAWLGLQDQQNLRVRTAHEWSDEKGAAHIIAKGYQPGDAVVPVRGDAAYMMLDFALDYYLPKNVEPKDVFAEKTAAQRHDLFAQECQQPESCAAGTKRVWVVTYGSTDDPYKGLSAAEVKVLTSEFHQDEVKHVQGLTVTLLERKTANG</sequence>
<organism evidence="10 11">
    <name type="scientific">Kitasatospora nipponensis</name>
    <dbReference type="NCBI Taxonomy" id="258049"/>
    <lineage>
        <taxon>Bacteria</taxon>
        <taxon>Bacillati</taxon>
        <taxon>Actinomycetota</taxon>
        <taxon>Actinomycetes</taxon>
        <taxon>Kitasatosporales</taxon>
        <taxon>Streptomycetaceae</taxon>
        <taxon>Kitasatospora</taxon>
    </lineage>
</organism>
<evidence type="ECO:0000256" key="3">
    <source>
        <dbReference type="ARBA" id="ARBA00022676"/>
    </source>
</evidence>
<keyword evidence="7 8" id="KW-0472">Membrane</keyword>
<comment type="caution">
    <text evidence="10">The sequence shown here is derived from an EMBL/GenBank/DDBJ whole genome shotgun (WGS) entry which is preliminary data.</text>
</comment>
<dbReference type="InterPro" id="IPR038731">
    <property type="entry name" value="RgtA/B/C-like"/>
</dbReference>
<evidence type="ECO:0000313" key="10">
    <source>
        <dbReference type="EMBL" id="GAA1274909.1"/>
    </source>
</evidence>
<evidence type="ECO:0000256" key="1">
    <source>
        <dbReference type="ARBA" id="ARBA00004651"/>
    </source>
</evidence>
<feature type="transmembrane region" description="Helical" evidence="8">
    <location>
        <begin position="183"/>
        <end position="204"/>
    </location>
</feature>
<keyword evidence="6 8" id="KW-1133">Transmembrane helix</keyword>
<protein>
    <recommendedName>
        <fullName evidence="9">Glycosyltransferase RgtA/B/C/D-like domain-containing protein</fullName>
    </recommendedName>
</protein>
<dbReference type="PANTHER" id="PTHR33908:SF3">
    <property type="entry name" value="UNDECAPRENYL PHOSPHATE-ALPHA-4-AMINO-4-DEOXY-L-ARABINOSE ARABINOSYL TRANSFERASE"/>
    <property type="match status" value="1"/>
</dbReference>
<accession>A0ABN1X030</accession>
<feature type="transmembrane region" description="Helical" evidence="8">
    <location>
        <begin position="253"/>
        <end position="279"/>
    </location>
</feature>
<keyword evidence="4" id="KW-0808">Transferase</keyword>
<dbReference type="Pfam" id="PF13231">
    <property type="entry name" value="PMT_2"/>
    <property type="match status" value="1"/>
</dbReference>
<keyword evidence="2" id="KW-1003">Cell membrane</keyword>
<dbReference type="PANTHER" id="PTHR33908">
    <property type="entry name" value="MANNOSYLTRANSFERASE YKCB-RELATED"/>
    <property type="match status" value="1"/>
</dbReference>
<keyword evidence="5 8" id="KW-0812">Transmembrane</keyword>
<feature type="domain" description="Glycosyltransferase RgtA/B/C/D-like" evidence="9">
    <location>
        <begin position="79"/>
        <end position="229"/>
    </location>
</feature>
<evidence type="ECO:0000256" key="6">
    <source>
        <dbReference type="ARBA" id="ARBA00022989"/>
    </source>
</evidence>
<evidence type="ECO:0000256" key="5">
    <source>
        <dbReference type="ARBA" id="ARBA00022692"/>
    </source>
</evidence>
<feature type="transmembrane region" description="Helical" evidence="8">
    <location>
        <begin position="315"/>
        <end position="334"/>
    </location>
</feature>
<dbReference type="Proteomes" id="UP001500037">
    <property type="component" value="Unassembled WGS sequence"/>
</dbReference>
<name>A0ABN1X030_9ACTN</name>
<evidence type="ECO:0000259" key="9">
    <source>
        <dbReference type="Pfam" id="PF13231"/>
    </source>
</evidence>
<gene>
    <name evidence="10" type="ORF">GCM10009665_72810</name>
</gene>
<feature type="transmembrane region" description="Helical" evidence="8">
    <location>
        <begin position="117"/>
        <end position="138"/>
    </location>
</feature>
<evidence type="ECO:0000256" key="4">
    <source>
        <dbReference type="ARBA" id="ARBA00022679"/>
    </source>
</evidence>
<evidence type="ECO:0000256" key="2">
    <source>
        <dbReference type="ARBA" id="ARBA00022475"/>
    </source>
</evidence>
<keyword evidence="3" id="KW-0328">Glycosyltransferase</keyword>
<feature type="transmembrane region" description="Helical" evidence="8">
    <location>
        <begin position="211"/>
        <end position="233"/>
    </location>
</feature>
<evidence type="ECO:0000313" key="11">
    <source>
        <dbReference type="Proteomes" id="UP001500037"/>
    </source>
</evidence>
<dbReference type="EMBL" id="BAAALF010000253">
    <property type="protein sequence ID" value="GAA1274909.1"/>
    <property type="molecule type" value="Genomic_DNA"/>
</dbReference>
<evidence type="ECO:0000256" key="7">
    <source>
        <dbReference type="ARBA" id="ARBA00023136"/>
    </source>
</evidence>